<dbReference type="Proteomes" id="UP000008825">
    <property type="component" value="Chromosome"/>
</dbReference>
<name>B5EEY5_CITBB</name>
<dbReference type="SUPFAM" id="SSF51735">
    <property type="entry name" value="NAD(P)-binding Rossmann-fold domains"/>
    <property type="match status" value="1"/>
</dbReference>
<dbReference type="Pfam" id="PF01370">
    <property type="entry name" value="Epimerase"/>
    <property type="match status" value="1"/>
</dbReference>
<dbReference type="HOGENOM" id="CLU_007383_1_7_7"/>
<dbReference type="RefSeq" id="WP_012529292.1">
    <property type="nucleotide sequence ID" value="NC_011146.1"/>
</dbReference>
<dbReference type="PANTHER" id="PTHR43245:SF13">
    <property type="entry name" value="UDP-D-APIOSE_UDP-D-XYLOSE SYNTHASE 2"/>
    <property type="match status" value="1"/>
</dbReference>
<dbReference type="Gene3D" id="3.40.50.720">
    <property type="entry name" value="NAD(P)-binding Rossmann-like Domain"/>
    <property type="match status" value="1"/>
</dbReference>
<reference evidence="2 3" key="2">
    <citation type="journal article" date="2010" name="BMC Genomics">
        <title>The genome of Geobacter bemidjiensis, exemplar for the subsurface clade of Geobacter species that predominate in Fe(III)-reducing subsurface environments.</title>
        <authorList>
            <person name="Aklujkar M."/>
            <person name="Young N.D."/>
            <person name="Holmes D."/>
            <person name="Chavan M."/>
            <person name="Risso C."/>
            <person name="Kiss H.E."/>
            <person name="Han C.S."/>
            <person name="Land M.L."/>
            <person name="Lovley D.R."/>
        </authorList>
    </citation>
    <scope>NUCLEOTIDE SEQUENCE [LARGE SCALE GENOMIC DNA]</scope>
    <source>
        <strain evidence="3">ATCC BAA-1014 / DSM 16622 / JCM 12645 / Bem</strain>
    </source>
</reference>
<dbReference type="PANTHER" id="PTHR43245">
    <property type="entry name" value="BIFUNCTIONAL POLYMYXIN RESISTANCE PROTEIN ARNA"/>
    <property type="match status" value="1"/>
</dbReference>
<dbReference type="InterPro" id="IPR050177">
    <property type="entry name" value="Lipid_A_modif_metabolic_enz"/>
</dbReference>
<accession>B5EEY5</accession>
<dbReference type="EMBL" id="CP001124">
    <property type="protein sequence ID" value="ACH37881.1"/>
    <property type="molecule type" value="Genomic_DNA"/>
</dbReference>
<dbReference type="STRING" id="404380.Gbem_0858"/>
<keyword evidence="3" id="KW-1185">Reference proteome</keyword>
<dbReference type="InterPro" id="IPR001509">
    <property type="entry name" value="Epimerase_deHydtase"/>
</dbReference>
<reference evidence="2 3" key="1">
    <citation type="submission" date="2008-07" db="EMBL/GenBank/DDBJ databases">
        <title>Complete sequence of Geobacter bemidjiensis BEM.</title>
        <authorList>
            <consortium name="US DOE Joint Genome Institute"/>
            <person name="Lucas S."/>
            <person name="Copeland A."/>
            <person name="Lapidus A."/>
            <person name="Glavina del Rio T."/>
            <person name="Dalin E."/>
            <person name="Tice H."/>
            <person name="Bruce D."/>
            <person name="Goodwin L."/>
            <person name="Pitluck S."/>
            <person name="Kiss H."/>
            <person name="Brettin T."/>
            <person name="Detter J.C."/>
            <person name="Han C."/>
            <person name="Kuske C.R."/>
            <person name="Schmutz J."/>
            <person name="Larimer F."/>
            <person name="Land M."/>
            <person name="Hauser L."/>
            <person name="Kyrpides N."/>
            <person name="Lykidis A."/>
            <person name="Lovley D."/>
            <person name="Richardson P."/>
        </authorList>
    </citation>
    <scope>NUCLEOTIDE SEQUENCE [LARGE SCALE GENOMIC DNA]</scope>
    <source>
        <strain evidence="3">ATCC BAA-1014 / DSM 16622 / JCM 12645 / Bem</strain>
    </source>
</reference>
<protein>
    <submittedName>
        <fullName evidence="2">CDP-paratose synthase</fullName>
    </submittedName>
</protein>
<feature type="domain" description="NAD-dependent epimerase/dehydratase" evidence="1">
    <location>
        <begin position="3"/>
        <end position="206"/>
    </location>
</feature>
<dbReference type="KEGG" id="gbm:Gbem_0858"/>
<gene>
    <name evidence="2" type="primary">prt</name>
    <name evidence="2" type="ordered locus">Gbem_0858</name>
</gene>
<dbReference type="eggNOG" id="COG0451">
    <property type="taxonomic scope" value="Bacteria"/>
</dbReference>
<dbReference type="AlphaFoldDB" id="B5EEY5"/>
<dbReference type="InterPro" id="IPR036291">
    <property type="entry name" value="NAD(P)-bd_dom_sf"/>
</dbReference>
<organism evidence="2 3">
    <name type="scientific">Citrifermentans bemidjiense (strain ATCC BAA-1014 / DSM 16622 / JCM 12645 / Bem)</name>
    <name type="common">Geobacter bemidjiensis</name>
    <dbReference type="NCBI Taxonomy" id="404380"/>
    <lineage>
        <taxon>Bacteria</taxon>
        <taxon>Pseudomonadati</taxon>
        <taxon>Thermodesulfobacteriota</taxon>
        <taxon>Desulfuromonadia</taxon>
        <taxon>Geobacterales</taxon>
        <taxon>Geobacteraceae</taxon>
        <taxon>Citrifermentans</taxon>
    </lineage>
</organism>
<evidence type="ECO:0000313" key="3">
    <source>
        <dbReference type="Proteomes" id="UP000008825"/>
    </source>
</evidence>
<evidence type="ECO:0000313" key="2">
    <source>
        <dbReference type="EMBL" id="ACH37881.1"/>
    </source>
</evidence>
<dbReference type="OrthoDB" id="9801785at2"/>
<sequence length="303" mass="33129">MKILVTGATGFLGSRLVEALLRQGHQVIVLKRSFSDTRRLKGMLSSIALYDLDRSPLADPFREHGTLDAVLHAATCYGRRGESSSEICEANVAFPLRLLEAACSHGTARFINTDTSLYRGINAYALSKKQFSEWGKLAAESGRIRFVNVVLEHFYGPGDDDGKFVSHVIKSCRQGVPELKLTKGEQERDFIYIDDVVSAYLLLLQETGCSEPACADYPLGSGQTVSLRALVEMIGRLTGSTTKLNFGALPYRQNEAMHSVADIVALERLGWKATVDLSAGLARTVAYQQQEDKNGSEAEGSMS</sequence>
<proteinExistence type="predicted"/>
<evidence type="ECO:0000259" key="1">
    <source>
        <dbReference type="Pfam" id="PF01370"/>
    </source>
</evidence>